<evidence type="ECO:0000313" key="6">
    <source>
        <dbReference type="Proteomes" id="UP000177025"/>
    </source>
</evidence>
<dbReference type="GO" id="GO:0016485">
    <property type="term" value="P:protein processing"/>
    <property type="evidence" value="ECO:0007669"/>
    <property type="project" value="TreeGrafter"/>
</dbReference>
<evidence type="ECO:0000256" key="4">
    <source>
        <dbReference type="ARBA" id="ARBA00022801"/>
    </source>
</evidence>
<evidence type="ECO:0000256" key="1">
    <source>
        <dbReference type="ARBA" id="ARBA00006814"/>
    </source>
</evidence>
<evidence type="ECO:0008006" key="7">
    <source>
        <dbReference type="Google" id="ProtNLM"/>
    </source>
</evidence>
<comment type="caution">
    <text evidence="5">The sequence shown here is derived from an EMBL/GenBank/DDBJ whole genome shotgun (WGS) entry which is preliminary data.</text>
</comment>
<dbReference type="SUPFAM" id="SSF53163">
    <property type="entry name" value="HybD-like"/>
    <property type="match status" value="1"/>
</dbReference>
<evidence type="ECO:0000313" key="5">
    <source>
        <dbReference type="EMBL" id="OGC43117.1"/>
    </source>
</evidence>
<dbReference type="AlphaFoldDB" id="A0A1F4UDX7"/>
<dbReference type="GO" id="GO:0008047">
    <property type="term" value="F:enzyme activator activity"/>
    <property type="evidence" value="ECO:0007669"/>
    <property type="project" value="InterPro"/>
</dbReference>
<reference evidence="5 6" key="1">
    <citation type="journal article" date="2016" name="Nat. Commun.">
        <title>Thousands of microbial genomes shed light on interconnected biogeochemical processes in an aquifer system.</title>
        <authorList>
            <person name="Anantharaman K."/>
            <person name="Brown C.T."/>
            <person name="Hug L.A."/>
            <person name="Sharon I."/>
            <person name="Castelle C.J."/>
            <person name="Probst A.J."/>
            <person name="Thomas B.C."/>
            <person name="Singh A."/>
            <person name="Wilkins M.J."/>
            <person name="Karaoz U."/>
            <person name="Brodie E.L."/>
            <person name="Williams K.H."/>
            <person name="Hubbard S.S."/>
            <person name="Banfield J.F."/>
        </authorList>
    </citation>
    <scope>NUCLEOTIDE SEQUENCE [LARGE SCALE GENOMIC DNA]</scope>
</reference>
<gene>
    <name evidence="5" type="ORF">A2Y85_03560</name>
</gene>
<keyword evidence="2" id="KW-0645">Protease</keyword>
<protein>
    <recommendedName>
        <fullName evidence="7">Hydrogenase maturation protease</fullName>
    </recommendedName>
</protein>
<organism evidence="5 6">
    <name type="scientific">candidate division WOR-3 bacterium RBG_13_43_14</name>
    <dbReference type="NCBI Taxonomy" id="1802590"/>
    <lineage>
        <taxon>Bacteria</taxon>
        <taxon>Bacteria division WOR-3</taxon>
    </lineage>
</organism>
<proteinExistence type="inferred from homology"/>
<sequence>MKIILCGIGDKEAGDDFFGPYIISQIKETSNLKKINCGNIPENYLNKIIDQEPDLVVFFDTLRIDNDNAVTIIVDEELLNLNPGSTSTHNLPFSAVYMFIKTHCRANVWLVGIKALSYTELTDRTKQAAARIAGYLNALDGKGEIDIMKIYENLSHILR</sequence>
<comment type="similarity">
    <text evidence="1">Belongs to the peptidase A31 family.</text>
</comment>
<keyword evidence="3" id="KW-0064">Aspartyl protease</keyword>
<dbReference type="EMBL" id="MEUM01000036">
    <property type="protein sequence ID" value="OGC43117.1"/>
    <property type="molecule type" value="Genomic_DNA"/>
</dbReference>
<evidence type="ECO:0000256" key="3">
    <source>
        <dbReference type="ARBA" id="ARBA00022750"/>
    </source>
</evidence>
<dbReference type="NCBIfam" id="TIGR00072">
    <property type="entry name" value="hydrog_prot"/>
    <property type="match status" value="1"/>
</dbReference>
<accession>A0A1F4UDX7</accession>
<dbReference type="PANTHER" id="PTHR30302:SF1">
    <property type="entry name" value="HYDROGENASE 2 MATURATION PROTEASE"/>
    <property type="match status" value="1"/>
</dbReference>
<dbReference type="Gene3D" id="3.40.50.1450">
    <property type="entry name" value="HybD-like"/>
    <property type="match status" value="1"/>
</dbReference>
<evidence type="ECO:0000256" key="2">
    <source>
        <dbReference type="ARBA" id="ARBA00022670"/>
    </source>
</evidence>
<dbReference type="InterPro" id="IPR000671">
    <property type="entry name" value="Peptidase_A31"/>
</dbReference>
<dbReference type="InterPro" id="IPR023430">
    <property type="entry name" value="Pept_HybD-like_dom_sf"/>
</dbReference>
<keyword evidence="4" id="KW-0378">Hydrolase</keyword>
<dbReference type="PANTHER" id="PTHR30302">
    <property type="entry name" value="HYDROGENASE 1 MATURATION PROTEASE"/>
    <property type="match status" value="1"/>
</dbReference>
<dbReference type="Proteomes" id="UP000177025">
    <property type="component" value="Unassembled WGS sequence"/>
</dbReference>
<name>A0A1F4UDX7_UNCW3</name>
<dbReference type="GO" id="GO:0004190">
    <property type="term" value="F:aspartic-type endopeptidase activity"/>
    <property type="evidence" value="ECO:0007669"/>
    <property type="project" value="UniProtKB-KW"/>
</dbReference>